<feature type="active site" evidence="6">
    <location>
        <position position="80"/>
    </location>
</feature>
<dbReference type="GO" id="GO:0004252">
    <property type="term" value="F:serine-type endopeptidase activity"/>
    <property type="evidence" value="ECO:0007669"/>
    <property type="project" value="InterPro"/>
</dbReference>
<evidence type="ECO:0000256" key="1">
    <source>
        <dbReference type="ARBA" id="ARBA00000677"/>
    </source>
</evidence>
<dbReference type="EC" id="3.4.21.89" evidence="3 7"/>
<keyword evidence="5 7" id="KW-0378">Hydrolase</keyword>
<dbReference type="InterPro" id="IPR000223">
    <property type="entry name" value="Pept_S26A_signal_pept_1"/>
</dbReference>
<evidence type="ECO:0000256" key="7">
    <source>
        <dbReference type="RuleBase" id="RU362042"/>
    </source>
</evidence>
<dbReference type="SUPFAM" id="SSF51306">
    <property type="entry name" value="LexA/Signal peptidase"/>
    <property type="match status" value="1"/>
</dbReference>
<dbReference type="EMBL" id="PFXF01000018">
    <property type="protein sequence ID" value="PJA32871.1"/>
    <property type="molecule type" value="Genomic_DNA"/>
</dbReference>
<dbReference type="PROSITE" id="PS00501">
    <property type="entry name" value="SPASE_I_1"/>
    <property type="match status" value="1"/>
</dbReference>
<evidence type="ECO:0000256" key="6">
    <source>
        <dbReference type="PIRSR" id="PIRSR600223-1"/>
    </source>
</evidence>
<comment type="similarity">
    <text evidence="2 7">Belongs to the peptidase S26 family.</text>
</comment>
<comment type="caution">
    <text evidence="9">The sequence shown here is derived from an EMBL/GenBank/DDBJ whole genome shotgun (WGS) entry which is preliminary data.</text>
</comment>
<evidence type="ECO:0000256" key="5">
    <source>
        <dbReference type="ARBA" id="ARBA00022801"/>
    </source>
</evidence>
<protein>
    <recommendedName>
        <fullName evidence="3 7">Signal peptidase I</fullName>
        <ecNumber evidence="3 7">3.4.21.89</ecNumber>
    </recommendedName>
</protein>
<dbReference type="PRINTS" id="PR00727">
    <property type="entry name" value="LEADERPTASE"/>
</dbReference>
<dbReference type="Proteomes" id="UP000230758">
    <property type="component" value="Unassembled WGS sequence"/>
</dbReference>
<dbReference type="InterPro" id="IPR019758">
    <property type="entry name" value="Pept_S26A_signal_pept_1_CS"/>
</dbReference>
<reference evidence="10" key="1">
    <citation type="submission" date="2017-09" db="EMBL/GenBank/DDBJ databases">
        <title>Depth-based differentiation of microbial function through sediment-hosted aquifers and enrichment of novel symbionts in the deep terrestrial subsurface.</title>
        <authorList>
            <person name="Probst A.J."/>
            <person name="Ladd B."/>
            <person name="Jarett J.K."/>
            <person name="Geller-Mcgrath D.E."/>
            <person name="Sieber C.M.K."/>
            <person name="Emerson J.B."/>
            <person name="Anantharaman K."/>
            <person name="Thomas B.C."/>
            <person name="Malmstrom R."/>
            <person name="Stieglmeier M."/>
            <person name="Klingl A."/>
            <person name="Woyke T."/>
            <person name="Ryan C.M."/>
            <person name="Banfield J.F."/>
        </authorList>
    </citation>
    <scope>NUCLEOTIDE SEQUENCE [LARGE SCALE GENOMIC DNA]</scope>
</reference>
<dbReference type="GO" id="GO:0009003">
    <property type="term" value="F:signal peptidase activity"/>
    <property type="evidence" value="ECO:0007669"/>
    <property type="project" value="UniProtKB-EC"/>
</dbReference>
<evidence type="ECO:0000313" key="9">
    <source>
        <dbReference type="EMBL" id="PJA32871.1"/>
    </source>
</evidence>
<dbReference type="PANTHER" id="PTHR43390">
    <property type="entry name" value="SIGNAL PEPTIDASE I"/>
    <property type="match status" value="1"/>
</dbReference>
<name>A0A2M7WS84_9BACT</name>
<accession>A0A2M7WS84</accession>
<organism evidence="9 10">
    <name type="scientific">Candidatus Zambryskibacteria bacterium CG_4_9_14_3_um_filter_42_15</name>
    <dbReference type="NCBI Taxonomy" id="1975112"/>
    <lineage>
        <taxon>Bacteria</taxon>
        <taxon>Candidatus Zambryskiibacteriota</taxon>
    </lineage>
</organism>
<evidence type="ECO:0000256" key="3">
    <source>
        <dbReference type="ARBA" id="ARBA00013208"/>
    </source>
</evidence>
<dbReference type="GO" id="GO:0016020">
    <property type="term" value="C:membrane"/>
    <property type="evidence" value="ECO:0007669"/>
    <property type="project" value="UniProtKB-SubCell"/>
</dbReference>
<gene>
    <name evidence="9" type="primary">lepB</name>
    <name evidence="9" type="ORF">CO185_01335</name>
</gene>
<dbReference type="InterPro" id="IPR019533">
    <property type="entry name" value="Peptidase_S26"/>
</dbReference>
<evidence type="ECO:0000256" key="2">
    <source>
        <dbReference type="ARBA" id="ARBA00009370"/>
    </source>
</evidence>
<dbReference type="AlphaFoldDB" id="A0A2M7WS84"/>
<dbReference type="Pfam" id="PF10502">
    <property type="entry name" value="Peptidase_S26"/>
    <property type="match status" value="1"/>
</dbReference>
<dbReference type="InterPro" id="IPR036286">
    <property type="entry name" value="LexA/Signal_pep-like_sf"/>
</dbReference>
<evidence type="ECO:0000313" key="10">
    <source>
        <dbReference type="Proteomes" id="UP000230758"/>
    </source>
</evidence>
<dbReference type="InterPro" id="IPR019756">
    <property type="entry name" value="Pept_S26A_signal_pept_1_Ser-AS"/>
</dbReference>
<evidence type="ECO:0000259" key="8">
    <source>
        <dbReference type="Pfam" id="PF10502"/>
    </source>
</evidence>
<dbReference type="CDD" id="cd06530">
    <property type="entry name" value="S26_SPase_I"/>
    <property type="match status" value="1"/>
</dbReference>
<dbReference type="PROSITE" id="PS00761">
    <property type="entry name" value="SPASE_I_3"/>
    <property type="match status" value="1"/>
</dbReference>
<dbReference type="PANTHER" id="PTHR43390:SF1">
    <property type="entry name" value="CHLOROPLAST PROCESSING PEPTIDASE"/>
    <property type="match status" value="1"/>
</dbReference>
<keyword evidence="4 7" id="KW-0645">Protease</keyword>
<dbReference type="Gene3D" id="2.10.109.10">
    <property type="entry name" value="Umud Fragment, subunit A"/>
    <property type="match status" value="1"/>
</dbReference>
<dbReference type="NCBIfam" id="TIGR02227">
    <property type="entry name" value="sigpep_I_bact"/>
    <property type="match status" value="1"/>
</dbReference>
<comment type="catalytic activity">
    <reaction evidence="1 7">
        <text>Cleavage of hydrophobic, N-terminal signal or leader sequences from secreted and periplasmic proteins.</text>
        <dbReference type="EC" id="3.4.21.89"/>
    </reaction>
</comment>
<feature type="active site" evidence="6">
    <location>
        <position position="37"/>
    </location>
</feature>
<feature type="domain" description="Peptidase S26" evidence="8">
    <location>
        <begin position="6"/>
        <end position="163"/>
    </location>
</feature>
<evidence type="ECO:0000256" key="4">
    <source>
        <dbReference type="ARBA" id="ARBA00022670"/>
    </source>
</evidence>
<sequence length="186" mass="20749">MNPNFWKELAKLILLSLLIVVPFRIYIAQPFIVEGSSMDPTFKSGEYLIVDEISHRFHTPERGSVLIFKYPKDPKKSFIKRVIGLPNETVSINNGQVTIINSLNPEGFALDEPYVKLAKLDSSTYALGEGEYFVLGDNRAASADSRMWGPVPEANIIGRPVIRLLPPTLIPGDSSKFVEEISKNSQ</sequence>
<dbReference type="GO" id="GO:0006465">
    <property type="term" value="P:signal peptide processing"/>
    <property type="evidence" value="ECO:0007669"/>
    <property type="project" value="InterPro"/>
</dbReference>
<comment type="subcellular location">
    <subcellularLocation>
        <location evidence="7">Membrane</location>
        <topology evidence="7">Single-pass type II membrane protein</topology>
    </subcellularLocation>
</comment>
<proteinExistence type="inferred from homology"/>